<evidence type="ECO:0000256" key="1">
    <source>
        <dbReference type="SAM" id="MobiDB-lite"/>
    </source>
</evidence>
<protein>
    <submittedName>
        <fullName evidence="2">Uncharacterized protein</fullName>
    </submittedName>
</protein>
<accession>A0ABW0VSR2</accession>
<evidence type="ECO:0000313" key="2">
    <source>
        <dbReference type="EMBL" id="MFC5648915.1"/>
    </source>
</evidence>
<gene>
    <name evidence="2" type="ORF">ACFPYJ_07195</name>
</gene>
<proteinExistence type="predicted"/>
<comment type="caution">
    <text evidence="2">The sequence shown here is derived from an EMBL/GenBank/DDBJ whole genome shotgun (WGS) entry which is preliminary data.</text>
</comment>
<evidence type="ECO:0000313" key="3">
    <source>
        <dbReference type="Proteomes" id="UP001596047"/>
    </source>
</evidence>
<reference evidence="3" key="1">
    <citation type="journal article" date="2019" name="Int. J. Syst. Evol. Microbiol.">
        <title>The Global Catalogue of Microorganisms (GCM) 10K type strain sequencing project: providing services to taxonomists for standard genome sequencing and annotation.</title>
        <authorList>
            <consortium name="The Broad Institute Genomics Platform"/>
            <consortium name="The Broad Institute Genome Sequencing Center for Infectious Disease"/>
            <person name="Wu L."/>
            <person name="Ma J."/>
        </authorList>
    </citation>
    <scope>NUCLEOTIDE SEQUENCE [LARGE SCALE GENOMIC DNA]</scope>
    <source>
        <strain evidence="3">CGMCC 1.3240</strain>
    </source>
</reference>
<feature type="region of interest" description="Disordered" evidence="1">
    <location>
        <begin position="81"/>
        <end position="105"/>
    </location>
</feature>
<dbReference type="EMBL" id="JBHSOW010000028">
    <property type="protein sequence ID" value="MFC5648915.1"/>
    <property type="molecule type" value="Genomic_DNA"/>
</dbReference>
<organism evidence="2 3">
    <name type="scientific">Paenibacillus solisilvae</name>
    <dbReference type="NCBI Taxonomy" id="2486751"/>
    <lineage>
        <taxon>Bacteria</taxon>
        <taxon>Bacillati</taxon>
        <taxon>Bacillota</taxon>
        <taxon>Bacilli</taxon>
        <taxon>Bacillales</taxon>
        <taxon>Paenibacillaceae</taxon>
        <taxon>Paenibacillus</taxon>
    </lineage>
</organism>
<dbReference type="RefSeq" id="WP_379187407.1">
    <property type="nucleotide sequence ID" value="NZ_JBHSOW010000028.1"/>
</dbReference>
<sequence>MKTASDLHQTHDTVQETGSYVCSAGITKHLDKGESFPVCPKSKQETAWRHVDHEHQSGDKVTEFGAYVDKDGEHVELFEGETFPSCPKSGQSTTWKHDGTIEVNA</sequence>
<name>A0ABW0VSR2_9BACL</name>
<dbReference type="Proteomes" id="UP001596047">
    <property type="component" value="Unassembled WGS sequence"/>
</dbReference>
<keyword evidence="3" id="KW-1185">Reference proteome</keyword>
<feature type="compositionally biased region" description="Basic and acidic residues" evidence="1">
    <location>
        <begin position="95"/>
        <end position="105"/>
    </location>
</feature>